<evidence type="ECO:0000256" key="5">
    <source>
        <dbReference type="ARBA" id="ARBA00022605"/>
    </source>
</evidence>
<dbReference type="UniPathway" id="UPA00047">
    <property type="reaction ID" value="UER00055"/>
</dbReference>
<name>A0A501XPI8_9SPHN</name>
<dbReference type="SUPFAM" id="SSF55021">
    <property type="entry name" value="ACT-like"/>
    <property type="match status" value="2"/>
</dbReference>
<dbReference type="PROSITE" id="PS51671">
    <property type="entry name" value="ACT"/>
    <property type="match status" value="1"/>
</dbReference>
<dbReference type="InterPro" id="IPR039557">
    <property type="entry name" value="AHAS_ACT"/>
</dbReference>
<dbReference type="InterPro" id="IPR019455">
    <property type="entry name" value="Acetolactate_synth_ssu_C"/>
</dbReference>
<dbReference type="FunFam" id="3.30.70.260:FF:000001">
    <property type="entry name" value="Acetolactate synthase, small subunit"/>
    <property type="match status" value="1"/>
</dbReference>
<evidence type="ECO:0000313" key="11">
    <source>
        <dbReference type="Proteomes" id="UP000319897"/>
    </source>
</evidence>
<comment type="subunit">
    <text evidence="4 8">Dimer of large and small chains.</text>
</comment>
<dbReference type="InterPro" id="IPR027271">
    <property type="entry name" value="Acetolactate_synth/TF_NikR_C"/>
</dbReference>
<evidence type="ECO:0000256" key="3">
    <source>
        <dbReference type="ARBA" id="ARBA00006341"/>
    </source>
</evidence>
<dbReference type="RefSeq" id="WP_140927494.1">
    <property type="nucleotide sequence ID" value="NZ_VFSU01000018.1"/>
</dbReference>
<evidence type="ECO:0000256" key="4">
    <source>
        <dbReference type="ARBA" id="ARBA00011744"/>
    </source>
</evidence>
<comment type="catalytic activity">
    <reaction evidence="7 8">
        <text>2 pyruvate + H(+) = (2S)-2-acetolactate + CO2</text>
        <dbReference type="Rhea" id="RHEA:25249"/>
        <dbReference type="ChEBI" id="CHEBI:15361"/>
        <dbReference type="ChEBI" id="CHEBI:15378"/>
        <dbReference type="ChEBI" id="CHEBI:16526"/>
        <dbReference type="ChEBI" id="CHEBI:58476"/>
        <dbReference type="EC" id="2.2.1.6"/>
    </reaction>
</comment>
<dbReference type="PANTHER" id="PTHR30239:SF0">
    <property type="entry name" value="ACETOLACTATE SYNTHASE SMALL SUBUNIT 1, CHLOROPLASTIC"/>
    <property type="match status" value="1"/>
</dbReference>
<dbReference type="NCBIfam" id="TIGR00119">
    <property type="entry name" value="acolac_sm"/>
    <property type="match status" value="1"/>
</dbReference>
<evidence type="ECO:0000256" key="1">
    <source>
        <dbReference type="ARBA" id="ARBA00004974"/>
    </source>
</evidence>
<comment type="pathway">
    <text evidence="1 8">Amino-acid biosynthesis; L-isoleucine biosynthesis; L-isoleucine from 2-oxobutanoate: step 1/4.</text>
</comment>
<comment type="caution">
    <text evidence="10">The sequence shown here is derived from an EMBL/GenBank/DDBJ whole genome shotgun (WGS) entry which is preliminary data.</text>
</comment>
<reference evidence="10 11" key="1">
    <citation type="submission" date="2019-06" db="EMBL/GenBank/DDBJ databases">
        <authorList>
            <person name="Lee I."/>
            <person name="Jang G.I."/>
            <person name="Hwang C.Y."/>
        </authorList>
    </citation>
    <scope>NUCLEOTIDE SEQUENCE [LARGE SCALE GENOMIC DNA]</scope>
    <source>
        <strain evidence="10 11">PAMC 28131</strain>
    </source>
</reference>
<keyword evidence="5 8" id="KW-0028">Amino-acid biosynthesis</keyword>
<comment type="function">
    <text evidence="8">Catalyzes the conversion of 2 pyruvate molecules into acetolactate in the first common step of the biosynthetic pathway of the branched-amino acids such as leucine, isoleucine, and valine.</text>
</comment>
<evidence type="ECO:0000256" key="8">
    <source>
        <dbReference type="RuleBase" id="RU368092"/>
    </source>
</evidence>
<evidence type="ECO:0000313" key="10">
    <source>
        <dbReference type="EMBL" id="TPE62430.1"/>
    </source>
</evidence>
<evidence type="ECO:0000256" key="6">
    <source>
        <dbReference type="ARBA" id="ARBA00023304"/>
    </source>
</evidence>
<dbReference type="Gene3D" id="3.30.70.1150">
    <property type="entry name" value="ACT-like. Chain A, domain 2"/>
    <property type="match status" value="1"/>
</dbReference>
<dbReference type="InterPro" id="IPR004789">
    <property type="entry name" value="Acetalactate_synth_ssu"/>
</dbReference>
<comment type="pathway">
    <text evidence="2 8">Amino-acid biosynthesis; L-valine biosynthesis; L-valine from pyruvate: step 1/4.</text>
</comment>
<feature type="domain" description="ACT" evidence="9">
    <location>
        <begin position="18"/>
        <end position="93"/>
    </location>
</feature>
<keyword evidence="11" id="KW-1185">Reference proteome</keyword>
<dbReference type="AlphaFoldDB" id="A0A501XPI8"/>
<dbReference type="GO" id="GO:0003984">
    <property type="term" value="F:acetolactate synthase activity"/>
    <property type="evidence" value="ECO:0007669"/>
    <property type="project" value="UniProtKB-UniRule"/>
</dbReference>
<dbReference type="EC" id="2.2.1.6" evidence="8"/>
<accession>A0A501XPI8</accession>
<dbReference type="UniPathway" id="UPA00049">
    <property type="reaction ID" value="UER00059"/>
</dbReference>
<proteinExistence type="inferred from homology"/>
<keyword evidence="6 8" id="KW-0100">Branched-chain amino acid biosynthesis</keyword>
<gene>
    <name evidence="10" type="primary">ilvN</name>
    <name evidence="10" type="ORF">FJQ54_05895</name>
</gene>
<sequence>MAAKIKPLLVQEVVERHTLSILVDNEAGVLGRITGLFSSRGYNIESLTVADITEDEAVSRITIVTSGPRRVIDQIRAQLDRLVPVHSVTDLSELGPFVERELALVKVAGTGEKRVEALRLADIFRARPVDTSTQSFVFEISGSTTKVDQFIELMREVGLVEVARGGVVALSRGATAQ</sequence>
<dbReference type="GO" id="GO:0009097">
    <property type="term" value="P:isoleucine biosynthetic process"/>
    <property type="evidence" value="ECO:0007669"/>
    <property type="project" value="UniProtKB-UniRule"/>
</dbReference>
<dbReference type="GO" id="GO:1990610">
    <property type="term" value="F:acetolactate synthase regulator activity"/>
    <property type="evidence" value="ECO:0007669"/>
    <property type="project" value="UniProtKB-UniRule"/>
</dbReference>
<dbReference type="Pfam" id="PF10369">
    <property type="entry name" value="ALS_ss_C"/>
    <property type="match status" value="1"/>
</dbReference>
<dbReference type="Pfam" id="PF22629">
    <property type="entry name" value="ACT_AHAS_ss"/>
    <property type="match status" value="1"/>
</dbReference>
<dbReference type="EMBL" id="VFSU01000018">
    <property type="protein sequence ID" value="TPE62430.1"/>
    <property type="molecule type" value="Genomic_DNA"/>
</dbReference>
<evidence type="ECO:0000256" key="7">
    <source>
        <dbReference type="ARBA" id="ARBA00048670"/>
    </source>
</evidence>
<evidence type="ECO:0000259" key="9">
    <source>
        <dbReference type="PROSITE" id="PS51671"/>
    </source>
</evidence>
<dbReference type="InterPro" id="IPR002912">
    <property type="entry name" value="ACT_dom"/>
</dbReference>
<dbReference type="InterPro" id="IPR054480">
    <property type="entry name" value="AHAS_small-like_ACT"/>
</dbReference>
<organism evidence="10 11">
    <name type="scientific">Sandaracinobacter neustonicus</name>
    <dbReference type="NCBI Taxonomy" id="1715348"/>
    <lineage>
        <taxon>Bacteria</taxon>
        <taxon>Pseudomonadati</taxon>
        <taxon>Pseudomonadota</taxon>
        <taxon>Alphaproteobacteria</taxon>
        <taxon>Sphingomonadales</taxon>
        <taxon>Sphingosinicellaceae</taxon>
        <taxon>Sandaracinobacter</taxon>
    </lineage>
</organism>
<dbReference type="Proteomes" id="UP000319897">
    <property type="component" value="Unassembled WGS sequence"/>
</dbReference>
<dbReference type="GO" id="GO:0009099">
    <property type="term" value="P:L-valine biosynthetic process"/>
    <property type="evidence" value="ECO:0007669"/>
    <property type="project" value="UniProtKB-UniRule"/>
</dbReference>
<dbReference type="CDD" id="cd04878">
    <property type="entry name" value="ACT_AHAS"/>
    <property type="match status" value="1"/>
</dbReference>
<keyword evidence="8 10" id="KW-0808">Transferase</keyword>
<evidence type="ECO:0000256" key="2">
    <source>
        <dbReference type="ARBA" id="ARBA00005025"/>
    </source>
</evidence>
<dbReference type="OrthoDB" id="9787365at2"/>
<dbReference type="InterPro" id="IPR045865">
    <property type="entry name" value="ACT-like_dom_sf"/>
</dbReference>
<dbReference type="Gene3D" id="3.30.70.260">
    <property type="match status" value="1"/>
</dbReference>
<dbReference type="GO" id="GO:0005829">
    <property type="term" value="C:cytosol"/>
    <property type="evidence" value="ECO:0007669"/>
    <property type="project" value="TreeGrafter"/>
</dbReference>
<dbReference type="NCBIfam" id="NF008864">
    <property type="entry name" value="PRK11895.1"/>
    <property type="match status" value="1"/>
</dbReference>
<comment type="similarity">
    <text evidence="3 8">Belongs to the acetolactate synthase small subunit family.</text>
</comment>
<protein>
    <recommendedName>
        <fullName evidence="8">Acetolactate synthase small subunit</fullName>
        <shortName evidence="8">AHAS</shortName>
        <shortName evidence="8">ALS</shortName>
        <ecNumber evidence="8">2.2.1.6</ecNumber>
    </recommendedName>
    <alternativeName>
        <fullName evidence="8">Acetohydroxy-acid synthase small subunit</fullName>
    </alternativeName>
</protein>
<dbReference type="PANTHER" id="PTHR30239">
    <property type="entry name" value="ACETOLACTATE SYNTHASE SMALL SUBUNIT"/>
    <property type="match status" value="1"/>
</dbReference>